<sequence length="114" mass="12152">MPKRTKNILVSIDLSPVSLKHPSHPPSQNGYLPPAANASPRPQPSSTPPAPTLRGTAPINRIRAPKNTHCLRHCEKANTSASISARPSANLIGPTRPPILYRTGPCATVWPSCP</sequence>
<name>A0A6A6AZ67_9PEZI</name>
<dbReference type="RefSeq" id="XP_033391479.1">
    <property type="nucleotide sequence ID" value="XM_033546541.1"/>
</dbReference>
<dbReference type="GeneID" id="54304047"/>
<evidence type="ECO:0000313" key="2">
    <source>
        <dbReference type="EMBL" id="KAF2135761.1"/>
    </source>
</evidence>
<reference evidence="2" key="1">
    <citation type="journal article" date="2020" name="Stud. Mycol.">
        <title>101 Dothideomycetes genomes: a test case for predicting lifestyles and emergence of pathogens.</title>
        <authorList>
            <person name="Haridas S."/>
            <person name="Albert R."/>
            <person name="Binder M."/>
            <person name="Bloem J."/>
            <person name="Labutti K."/>
            <person name="Salamov A."/>
            <person name="Andreopoulos B."/>
            <person name="Baker S."/>
            <person name="Barry K."/>
            <person name="Bills G."/>
            <person name="Bluhm B."/>
            <person name="Cannon C."/>
            <person name="Castanera R."/>
            <person name="Culley D."/>
            <person name="Daum C."/>
            <person name="Ezra D."/>
            <person name="Gonzalez J."/>
            <person name="Henrissat B."/>
            <person name="Kuo A."/>
            <person name="Liang C."/>
            <person name="Lipzen A."/>
            <person name="Lutzoni F."/>
            <person name="Magnuson J."/>
            <person name="Mondo S."/>
            <person name="Nolan M."/>
            <person name="Ohm R."/>
            <person name="Pangilinan J."/>
            <person name="Park H.-J."/>
            <person name="Ramirez L."/>
            <person name="Alfaro M."/>
            <person name="Sun H."/>
            <person name="Tritt A."/>
            <person name="Yoshinaga Y."/>
            <person name="Zwiers L.-H."/>
            <person name="Turgeon B."/>
            <person name="Goodwin S."/>
            <person name="Spatafora J."/>
            <person name="Crous P."/>
            <person name="Grigoriev I."/>
        </authorList>
    </citation>
    <scope>NUCLEOTIDE SEQUENCE</scope>
    <source>
        <strain evidence="2">CBS 121167</strain>
    </source>
</reference>
<evidence type="ECO:0000313" key="3">
    <source>
        <dbReference type="Proteomes" id="UP000799438"/>
    </source>
</evidence>
<dbReference type="EMBL" id="ML995553">
    <property type="protein sequence ID" value="KAF2135761.1"/>
    <property type="molecule type" value="Genomic_DNA"/>
</dbReference>
<evidence type="ECO:0000256" key="1">
    <source>
        <dbReference type="SAM" id="MobiDB-lite"/>
    </source>
</evidence>
<feature type="region of interest" description="Disordered" evidence="1">
    <location>
        <begin position="15"/>
        <end position="59"/>
    </location>
</feature>
<feature type="compositionally biased region" description="Pro residues" evidence="1">
    <location>
        <begin position="41"/>
        <end position="51"/>
    </location>
</feature>
<accession>A0A6A6AZ67</accession>
<protein>
    <submittedName>
        <fullName evidence="2">Uncharacterized protein</fullName>
    </submittedName>
</protein>
<keyword evidence="3" id="KW-1185">Reference proteome</keyword>
<dbReference type="AlphaFoldDB" id="A0A6A6AZ67"/>
<organism evidence="2 3">
    <name type="scientific">Aplosporella prunicola CBS 121167</name>
    <dbReference type="NCBI Taxonomy" id="1176127"/>
    <lineage>
        <taxon>Eukaryota</taxon>
        <taxon>Fungi</taxon>
        <taxon>Dikarya</taxon>
        <taxon>Ascomycota</taxon>
        <taxon>Pezizomycotina</taxon>
        <taxon>Dothideomycetes</taxon>
        <taxon>Dothideomycetes incertae sedis</taxon>
        <taxon>Botryosphaeriales</taxon>
        <taxon>Aplosporellaceae</taxon>
        <taxon>Aplosporella</taxon>
    </lineage>
</organism>
<dbReference type="Proteomes" id="UP000799438">
    <property type="component" value="Unassembled WGS sequence"/>
</dbReference>
<proteinExistence type="predicted"/>
<gene>
    <name evidence="2" type="ORF">K452DRAFT_362958</name>
</gene>